<feature type="transmembrane region" description="Helical" evidence="1">
    <location>
        <begin position="417"/>
        <end position="439"/>
    </location>
</feature>
<evidence type="ECO:0000256" key="1">
    <source>
        <dbReference type="SAM" id="Phobius"/>
    </source>
</evidence>
<dbReference type="PANTHER" id="PTHR18945">
    <property type="entry name" value="NEUROTRANSMITTER GATED ION CHANNEL"/>
    <property type="match status" value="1"/>
</dbReference>
<evidence type="ECO:0000313" key="3">
    <source>
        <dbReference type="EMBL" id="KAJ1528529.1"/>
    </source>
</evidence>
<feature type="transmembrane region" description="Helical" evidence="1">
    <location>
        <begin position="289"/>
        <end position="309"/>
    </location>
</feature>
<dbReference type="Gene3D" id="2.70.170.10">
    <property type="entry name" value="Neurotransmitter-gated ion-channel ligand-binding domain"/>
    <property type="match status" value="1"/>
</dbReference>
<evidence type="ECO:0000313" key="4">
    <source>
        <dbReference type="Proteomes" id="UP001075354"/>
    </source>
</evidence>
<protein>
    <recommendedName>
        <fullName evidence="2">Neurotransmitter-gated ion-channel ligand-binding domain-containing protein</fullName>
    </recommendedName>
</protein>
<dbReference type="PRINTS" id="PR00252">
    <property type="entry name" value="NRIONCHANNEL"/>
</dbReference>
<keyword evidence="1" id="KW-0472">Membrane</keyword>
<reference evidence="3" key="1">
    <citation type="submission" date="2022-12" db="EMBL/GenBank/DDBJ databases">
        <title>Chromosome-level genome assembly of the bean flower thrips Megalurothrips usitatus.</title>
        <authorList>
            <person name="Ma L."/>
            <person name="Liu Q."/>
            <person name="Li H."/>
            <person name="Cai W."/>
        </authorList>
    </citation>
    <scope>NUCLEOTIDE SEQUENCE</scope>
    <source>
        <strain evidence="3">Cailab_2022a</strain>
    </source>
</reference>
<dbReference type="SUPFAM" id="SSF63712">
    <property type="entry name" value="Nicotinic receptor ligand binding domain-like"/>
    <property type="match status" value="1"/>
</dbReference>
<dbReference type="InterPro" id="IPR006202">
    <property type="entry name" value="Neur_chan_lig-bd"/>
</dbReference>
<keyword evidence="1" id="KW-1133">Transmembrane helix</keyword>
<dbReference type="AlphaFoldDB" id="A0AAV7XUJ5"/>
<dbReference type="FunFam" id="2.70.170.10:FF:000028">
    <property type="entry name" value="AcetylCholine Receptor"/>
    <property type="match status" value="1"/>
</dbReference>
<proteinExistence type="predicted"/>
<feature type="domain" description="Neurotransmitter-gated ion-channel ligand-binding" evidence="2">
    <location>
        <begin position="47"/>
        <end position="252"/>
    </location>
</feature>
<feature type="transmembrane region" description="Helical" evidence="1">
    <location>
        <begin position="255"/>
        <end position="277"/>
    </location>
</feature>
<dbReference type="EMBL" id="JAPTSV010000004">
    <property type="protein sequence ID" value="KAJ1528529.1"/>
    <property type="molecule type" value="Genomic_DNA"/>
</dbReference>
<feature type="transmembrane region" description="Helical" evidence="1">
    <location>
        <begin position="315"/>
        <end position="337"/>
    </location>
</feature>
<dbReference type="GO" id="GO:0004888">
    <property type="term" value="F:transmembrane signaling receptor activity"/>
    <property type="evidence" value="ECO:0007669"/>
    <property type="project" value="InterPro"/>
</dbReference>
<dbReference type="CDD" id="cd18989">
    <property type="entry name" value="LGIC_ECD_cation"/>
    <property type="match status" value="1"/>
</dbReference>
<gene>
    <name evidence="3" type="ORF">ONE63_006935</name>
</gene>
<evidence type="ECO:0000259" key="2">
    <source>
        <dbReference type="Pfam" id="PF02931"/>
    </source>
</evidence>
<dbReference type="InterPro" id="IPR006201">
    <property type="entry name" value="Neur_channel"/>
</dbReference>
<keyword evidence="1" id="KW-0812">Transmembrane</keyword>
<sequence length="444" mass="50458">MVMDVLTCEAAAMATATTKTTTTDAPTPILHPATRRTKPLWNETETDRLKHDLLLNYDKFARPHAHDQHTEVDLLLVIKHLDVDEFQSTMTIDAWTKMSWTDPKLTWKPDQYGNLTTLYVADHEIWQPDIMLYNSASHPAMSSAPHETPYLIATNDGKVIWVPPTRLEVYCNLNLRHWPYDIHTCEFKMGSWVYDKASIDILTNNGSFSHDPHVEGEPWAVLDTTFERKETMYTCCPESYVDVSFSVTVQRRGSAYHTVLTAPLFASIALLMFSFFVPYHRVEKTLLHGVNIIMLTITLMCLTHIVPVLTNNPPIIVEMYGVVLFMAVGCAGIAIGLQNMTGVARPWPLPAIFKRVVTHPNVRLFIAGAFVDEILETSRSTSNCPDTVPILNQGSNVESMNMVNNMEMVYIRNRRDWCYFALFCERAIFCLWSCIFIVITCIVG</sequence>
<dbReference type="Proteomes" id="UP001075354">
    <property type="component" value="Chromosome 4"/>
</dbReference>
<name>A0AAV7XUJ5_9NEOP</name>
<keyword evidence="4" id="KW-1185">Reference proteome</keyword>
<dbReference type="InterPro" id="IPR036734">
    <property type="entry name" value="Neur_chan_lig-bd_sf"/>
</dbReference>
<comment type="caution">
    <text evidence="3">The sequence shown here is derived from an EMBL/GenBank/DDBJ whole genome shotgun (WGS) entry which is preliminary data.</text>
</comment>
<dbReference type="Pfam" id="PF02931">
    <property type="entry name" value="Neur_chan_LBD"/>
    <property type="match status" value="1"/>
</dbReference>
<organism evidence="3 4">
    <name type="scientific">Megalurothrips usitatus</name>
    <name type="common">bean blossom thrips</name>
    <dbReference type="NCBI Taxonomy" id="439358"/>
    <lineage>
        <taxon>Eukaryota</taxon>
        <taxon>Metazoa</taxon>
        <taxon>Ecdysozoa</taxon>
        <taxon>Arthropoda</taxon>
        <taxon>Hexapoda</taxon>
        <taxon>Insecta</taxon>
        <taxon>Pterygota</taxon>
        <taxon>Neoptera</taxon>
        <taxon>Paraneoptera</taxon>
        <taxon>Thysanoptera</taxon>
        <taxon>Terebrantia</taxon>
        <taxon>Thripoidea</taxon>
        <taxon>Thripidae</taxon>
        <taxon>Megalurothrips</taxon>
    </lineage>
</organism>
<dbReference type="GO" id="GO:0005230">
    <property type="term" value="F:extracellular ligand-gated monoatomic ion channel activity"/>
    <property type="evidence" value="ECO:0007669"/>
    <property type="project" value="InterPro"/>
</dbReference>
<dbReference type="GO" id="GO:0016020">
    <property type="term" value="C:membrane"/>
    <property type="evidence" value="ECO:0007669"/>
    <property type="project" value="InterPro"/>
</dbReference>
<accession>A0AAV7XUJ5</accession>